<dbReference type="InterPro" id="IPR006140">
    <property type="entry name" value="D-isomer_DH_NAD-bd"/>
</dbReference>
<dbReference type="Proteomes" id="UP000541610">
    <property type="component" value="Unassembled WGS sequence"/>
</dbReference>
<dbReference type="GO" id="GO:0051287">
    <property type="term" value="F:NAD binding"/>
    <property type="evidence" value="ECO:0007669"/>
    <property type="project" value="InterPro"/>
</dbReference>
<dbReference type="AlphaFoldDB" id="A0A7J6NUS7"/>
<evidence type="ECO:0000313" key="4">
    <source>
        <dbReference type="Proteomes" id="UP000541610"/>
    </source>
</evidence>
<feature type="domain" description="D-isomer specific 2-hydroxyacid dehydrogenase NAD-binding" evidence="2">
    <location>
        <begin position="119"/>
        <end position="251"/>
    </location>
</feature>
<dbReference type="GO" id="GO:0016616">
    <property type="term" value="F:oxidoreductase activity, acting on the CH-OH group of donors, NAD or NADP as acceptor"/>
    <property type="evidence" value="ECO:0007669"/>
    <property type="project" value="InterPro"/>
</dbReference>
<dbReference type="InterPro" id="IPR036291">
    <property type="entry name" value="NAD(P)-bd_dom_sf"/>
</dbReference>
<evidence type="ECO:0008006" key="5">
    <source>
        <dbReference type="Google" id="ProtNLM"/>
    </source>
</evidence>
<dbReference type="PANTHER" id="PTHR42938:SF47">
    <property type="entry name" value="HYDROXYPYRUVATE REDUCTASE"/>
    <property type="match status" value="1"/>
</dbReference>
<organism evidence="3 4">
    <name type="scientific">Perkinsus olseni</name>
    <name type="common">Perkinsus atlanticus</name>
    <dbReference type="NCBI Taxonomy" id="32597"/>
    <lineage>
        <taxon>Eukaryota</taxon>
        <taxon>Sar</taxon>
        <taxon>Alveolata</taxon>
        <taxon>Perkinsozoa</taxon>
        <taxon>Perkinsea</taxon>
        <taxon>Perkinsida</taxon>
        <taxon>Perkinsidae</taxon>
        <taxon>Perkinsus</taxon>
    </lineage>
</organism>
<reference evidence="3 4" key="1">
    <citation type="submission" date="2020-04" db="EMBL/GenBank/DDBJ databases">
        <title>Perkinsus olseni comparative genomics.</title>
        <authorList>
            <person name="Bogema D.R."/>
        </authorList>
    </citation>
    <scope>NUCLEOTIDE SEQUENCE [LARGE SCALE GENOMIC DNA]</scope>
    <source>
        <strain evidence="3">00978-12</strain>
    </source>
</reference>
<gene>
    <name evidence="3" type="ORF">FOZ60_003641</name>
</gene>
<dbReference type="Gene3D" id="3.40.50.720">
    <property type="entry name" value="NAD(P)-binding Rossmann-like Domain"/>
    <property type="match status" value="4"/>
</dbReference>
<proteinExistence type="predicted"/>
<dbReference type="OrthoDB" id="436991at2759"/>
<dbReference type="EMBL" id="JABANP010000179">
    <property type="protein sequence ID" value="KAF4687623.1"/>
    <property type="molecule type" value="Genomic_DNA"/>
</dbReference>
<feature type="domain" description="D-isomer specific 2-hydroxyacid dehydrogenase catalytic" evidence="1">
    <location>
        <begin position="331"/>
        <end position="617"/>
    </location>
</feature>
<comment type="caution">
    <text evidence="3">The sequence shown here is derived from an EMBL/GenBank/DDBJ whole genome shotgun (WGS) entry which is preliminary data.</text>
</comment>
<dbReference type="SUPFAM" id="SSF51735">
    <property type="entry name" value="NAD(P)-binding Rossmann-fold domains"/>
    <property type="match status" value="2"/>
</dbReference>
<evidence type="ECO:0000259" key="2">
    <source>
        <dbReference type="Pfam" id="PF02826"/>
    </source>
</evidence>
<dbReference type="SUPFAM" id="SSF52283">
    <property type="entry name" value="Formate/glycerate dehydrogenase catalytic domain-like"/>
    <property type="match status" value="2"/>
</dbReference>
<name>A0A7J6NUS7_PEROL</name>
<feature type="domain" description="D-isomer specific 2-hydroxyacid dehydrogenase catalytic" evidence="1">
    <location>
        <begin position="24"/>
        <end position="299"/>
    </location>
</feature>
<dbReference type="Pfam" id="PF02826">
    <property type="entry name" value="2-Hacid_dh_C"/>
    <property type="match status" value="2"/>
</dbReference>
<evidence type="ECO:0000313" key="3">
    <source>
        <dbReference type="EMBL" id="KAF4687623.1"/>
    </source>
</evidence>
<dbReference type="Pfam" id="PF00389">
    <property type="entry name" value="2-Hacid_dh"/>
    <property type="match status" value="2"/>
</dbReference>
<evidence type="ECO:0000259" key="1">
    <source>
        <dbReference type="Pfam" id="PF00389"/>
    </source>
</evidence>
<dbReference type="PANTHER" id="PTHR42938">
    <property type="entry name" value="FORMATE DEHYDROGENASE 1"/>
    <property type="match status" value="1"/>
</dbReference>
<accession>A0A7J6NUS7</accession>
<protein>
    <recommendedName>
        <fullName evidence="5">D-3-phosphoglycerate dehydrogenase</fullName>
    </recommendedName>
</protein>
<dbReference type="InterPro" id="IPR006139">
    <property type="entry name" value="D-isomer_2_OHA_DH_cat_dom"/>
</dbReference>
<sequence length="621" mass="67941">MPSVLLATFKPFNKIAVDGIEKICKDNGLTFDKIEGYKTQEELYAAAESAEACIVRSDKLDEEFFNRAKNLKIVVRAGAGVDTIDLDAASKHHVVVENTPGQNANAVAEMVFGLLIAMKRNHFDATSGREIRGSTLGLYGCGNVSRAMIEVSKGFAMKCYAYDPFLSDEQIKESGAEPLHDLKELFKCDIVSLHVPATPQTVNSINEDLMSLMPKNGVLVDAARHEVVDEDSIISMFQKRPDLGYISDVGFTKMEELKEKIGADQMKKQLIVTPKKMGAQTLESNINAGLAAAKQIAAFSLYFTNSNMPSVLLATFKPFNKIAVDGIEKICKDNGLTFDKIEGYKTQEELYAAAESAEACIVRSDKLDEEFFNRAKNLKIVVRAGAGVDTIDLDAASKHHVVVENTPGQNANAVAEMVFGLLIAMKRNHFDATSGREIRGSTLGLYGCGNVSRAMIEVSKGFAMKCYAYDPFLSDEQIKESGAEPLHDLKELFKCDIVSLHVPATPQTVNSINEDLMSLMPKNGVLVDAARHEVVDEDSIISMFQKRPDLGYISDVGFTKMDELREKIGADQMKKQLIVTPKKMGAQTLESNINAGLAAAKQIASYFKDGSAIHQVNGKAF</sequence>
<feature type="domain" description="D-isomer specific 2-hydroxyacid dehydrogenase NAD-binding" evidence="2">
    <location>
        <begin position="426"/>
        <end position="557"/>
    </location>
</feature>